<evidence type="ECO:0000259" key="5">
    <source>
        <dbReference type="Pfam" id="PF12969"/>
    </source>
</evidence>
<dbReference type="Proteomes" id="UP000319004">
    <property type="component" value="Chromosome"/>
</dbReference>
<dbReference type="KEGG" id="snep:Enr13x_17040"/>
<dbReference type="RefSeq" id="WP_145385535.1">
    <property type="nucleotide sequence ID" value="NZ_CP037423.1"/>
</dbReference>
<dbReference type="Gene3D" id="2.60.40.3140">
    <property type="match status" value="1"/>
</dbReference>
<dbReference type="Gene3D" id="1.25.40.10">
    <property type="entry name" value="Tetratricopeptide repeat domain"/>
    <property type="match status" value="2"/>
</dbReference>
<evidence type="ECO:0000256" key="2">
    <source>
        <dbReference type="ARBA" id="ARBA00022803"/>
    </source>
</evidence>
<evidence type="ECO:0000313" key="6">
    <source>
        <dbReference type="EMBL" id="QDV41861.1"/>
    </source>
</evidence>
<dbReference type="Pfam" id="PF13181">
    <property type="entry name" value="TPR_8"/>
    <property type="match status" value="1"/>
</dbReference>
<keyword evidence="7" id="KW-1185">Reference proteome</keyword>
<evidence type="ECO:0000256" key="3">
    <source>
        <dbReference type="PROSITE-ProRule" id="PRU00339"/>
    </source>
</evidence>
<dbReference type="PANTHER" id="PTHR45586:SF1">
    <property type="entry name" value="LIPOPOLYSACCHARIDE ASSEMBLY PROTEIN B"/>
    <property type="match status" value="1"/>
</dbReference>
<keyword evidence="1" id="KW-0677">Repeat</keyword>
<protein>
    <submittedName>
        <fullName evidence="6">Tetratricopeptide repeat protein</fullName>
    </submittedName>
</protein>
<feature type="repeat" description="TPR" evidence="3">
    <location>
        <begin position="744"/>
        <end position="777"/>
    </location>
</feature>
<dbReference type="PROSITE" id="PS50005">
    <property type="entry name" value="TPR"/>
    <property type="match status" value="1"/>
</dbReference>
<dbReference type="InterPro" id="IPR019734">
    <property type="entry name" value="TPR_rpt"/>
</dbReference>
<dbReference type="Pfam" id="PF01841">
    <property type="entry name" value="Transglut_core"/>
    <property type="match status" value="1"/>
</dbReference>
<evidence type="ECO:0000259" key="4">
    <source>
        <dbReference type="Pfam" id="PF01841"/>
    </source>
</evidence>
<reference evidence="6 7" key="1">
    <citation type="submission" date="2019-03" db="EMBL/GenBank/DDBJ databases">
        <title>Deep-cultivation of Planctomycetes and their phenomic and genomic characterization uncovers novel biology.</title>
        <authorList>
            <person name="Wiegand S."/>
            <person name="Jogler M."/>
            <person name="Boedeker C."/>
            <person name="Pinto D."/>
            <person name="Vollmers J."/>
            <person name="Rivas-Marin E."/>
            <person name="Kohn T."/>
            <person name="Peeters S.H."/>
            <person name="Heuer A."/>
            <person name="Rast P."/>
            <person name="Oberbeckmann S."/>
            <person name="Bunk B."/>
            <person name="Jeske O."/>
            <person name="Meyerdierks A."/>
            <person name="Storesund J.E."/>
            <person name="Kallscheuer N."/>
            <person name="Luecker S."/>
            <person name="Lage O.M."/>
            <person name="Pohl T."/>
            <person name="Merkel B.J."/>
            <person name="Hornburger P."/>
            <person name="Mueller R.-W."/>
            <person name="Bruemmer F."/>
            <person name="Labrenz M."/>
            <person name="Spormann A.M."/>
            <person name="Op den Camp H."/>
            <person name="Overmann J."/>
            <person name="Amann R."/>
            <person name="Jetten M.S.M."/>
            <person name="Mascher T."/>
            <person name="Medema M.H."/>
            <person name="Devos D.P."/>
            <person name="Kaster A.-K."/>
            <person name="Ovreas L."/>
            <person name="Rohde M."/>
            <person name="Galperin M.Y."/>
            <person name="Jogler C."/>
        </authorList>
    </citation>
    <scope>NUCLEOTIDE SEQUENCE [LARGE SCALE GENOMIC DNA]</scope>
    <source>
        <strain evidence="6 7">Enr13</strain>
    </source>
</reference>
<dbReference type="PANTHER" id="PTHR45586">
    <property type="entry name" value="TPR REPEAT-CONTAINING PROTEIN PA4667"/>
    <property type="match status" value="1"/>
</dbReference>
<gene>
    <name evidence="6" type="ORF">Enr13x_17040</name>
</gene>
<feature type="domain" description="DUF3857" evidence="5">
    <location>
        <begin position="68"/>
        <end position="227"/>
    </location>
</feature>
<dbReference type="InterPro" id="IPR024618">
    <property type="entry name" value="DUF3857"/>
</dbReference>
<dbReference type="EMBL" id="CP037423">
    <property type="protein sequence ID" value="QDV41861.1"/>
    <property type="molecule type" value="Genomic_DNA"/>
</dbReference>
<name>A0A518HLY4_9BACT</name>
<dbReference type="SMART" id="SM00028">
    <property type="entry name" value="TPR"/>
    <property type="match status" value="3"/>
</dbReference>
<organism evidence="6 7">
    <name type="scientific">Stieleria neptunia</name>
    <dbReference type="NCBI Taxonomy" id="2527979"/>
    <lineage>
        <taxon>Bacteria</taxon>
        <taxon>Pseudomonadati</taxon>
        <taxon>Planctomycetota</taxon>
        <taxon>Planctomycetia</taxon>
        <taxon>Pirellulales</taxon>
        <taxon>Pirellulaceae</taxon>
        <taxon>Stieleria</taxon>
    </lineage>
</organism>
<dbReference type="SUPFAM" id="SSF48452">
    <property type="entry name" value="TPR-like"/>
    <property type="match status" value="2"/>
</dbReference>
<dbReference type="SUPFAM" id="SSF54001">
    <property type="entry name" value="Cysteine proteinases"/>
    <property type="match status" value="1"/>
</dbReference>
<evidence type="ECO:0000313" key="7">
    <source>
        <dbReference type="Proteomes" id="UP000319004"/>
    </source>
</evidence>
<dbReference type="InterPro" id="IPR002931">
    <property type="entry name" value="Transglutaminase-like"/>
</dbReference>
<feature type="domain" description="Transglutaminase-like" evidence="4">
    <location>
        <begin position="293"/>
        <end position="357"/>
    </location>
</feature>
<keyword evidence="2 3" id="KW-0802">TPR repeat</keyword>
<dbReference type="Pfam" id="PF12969">
    <property type="entry name" value="DUF3857"/>
    <property type="match status" value="1"/>
</dbReference>
<dbReference type="Gene3D" id="3.10.620.30">
    <property type="match status" value="1"/>
</dbReference>
<dbReference type="InterPro" id="IPR011990">
    <property type="entry name" value="TPR-like_helical_dom_sf"/>
</dbReference>
<dbReference type="Gene3D" id="2.60.120.1130">
    <property type="match status" value="1"/>
</dbReference>
<accession>A0A518HLY4</accession>
<dbReference type="InterPro" id="IPR051012">
    <property type="entry name" value="CellSynth/LPSAsmb/PSIAsmb"/>
</dbReference>
<dbReference type="InterPro" id="IPR038765">
    <property type="entry name" value="Papain-like_cys_pep_sf"/>
</dbReference>
<evidence type="ECO:0000256" key="1">
    <source>
        <dbReference type="ARBA" id="ARBA00022737"/>
    </source>
</evidence>
<dbReference type="OrthoDB" id="269922at2"/>
<proteinExistence type="predicted"/>
<sequence length="1388" mass="152515">MFLSKTGLFGVCWFVLVAPAISHGQSIWSEKPFSVLAKDAIADANETKVGDAAVEMLWDSGNYEFDAQGRKTAVVRQVYQIRERSAMEGWGVVHATWEPWHEKRPVIRARVITKDGHVYSLDPQTIEEFRMPSNDSRIFTDRYLVRAPLAGISPGAIVETQIVSEEKRPVATSGGLVRFSFATGVPIRHSVASISIPEDLTLNYKVLGLDIEPTETRKNGRRELVFPTGPQPAISSIEAYLPADQSPIPTLFAGTAVSWSDCANEYSELVDQQISAAANGAAAWSLDLTEIRKMSREKAIRALSQQVLNAVRYTGLEFGSSSFVPQPPSTILQRGYGDCKDMSTLLVSGLREIGIESYVALLSSGTGLDSIPEVPALRVFNHAIVYIPGEPDYWIDLTSPETPIGKIPASDQGRLAMIASGETTGLVRIPLAPSSENHSIFERRVKLSDDGTNRITEQNRYRGVYASSMRSVVQQMDESQLDRVYRNAGVRRYATDDLVDLEVESGAKDGEFTVRATYGNAQNVAISASEAVVVLDPTEALNNLPVSFYATESKQVESQSQESATAASKIESRKSPLHLPMLFRTTVRYEIFPPKGFVAKEVPEDKRIEFGSASFALNYRSSKRGSVTAEFKLDTGGGRFTASQVRDASRAIAGLADTNDLTAWTVPIRFENPAATDLVGGNVVEAIRGYHQLVTQDPNTVRLRCDLATALLTAGLGDAALEQAQIAVELDSQSADAYRTLGTIYSHDRLGNLFYGEFSKEAAIKAFEKAIELEPDDEATMLGLASLSARDADGAIYATQESAQAAADSFTKLYRKTPQSASLDLTLTAHHFAGNSDELRSLLKEAAPSTVRDLYELVMHTIDGEYSLFKTQLQAKHPSRTQQQTVLSRLTNTLVLLREYEAARQLRSDAMSHPVPAANGEALAFGLDELGRIEQADLQGNDPESICKRSLVDGLAYGQFSTRSTDAYANSKDDFKWQRLASQLELFLVQRRALLVACGTPKPTVTDVISLMTFETTGDETTGFRVRALLKLNPMHYADFFMVSTPDGLRLLYPGDDGKNLGKAALGWLKENNEKAARQWLDWAFDRQRGDIRVFNQFAGSPFARIWIACDKNDPKNIEVAAAALASGSDLAQECLKTLDRTRDGFGEIQQLQIDRARLRALRQLGRDEEQADLASRMVDAHPNAPDPFHDLASSLLRLGKAKELVERADARLKRIPNDEPALLALASAATTQGKYDVAEQYLSELVNLRSLSPTGKLIAGRLLLYQPGRKFDQAEGLLRSLVAEFGYHVPFAVKTFAVALASNGKYQDAIAILRNLSVATGIELNRLDRLTQGIIAERSGVAEIAKRYYSRCERDDLDGPTSTYDLAQLRLKRLEESVNTTHASETP</sequence>